<dbReference type="EMBL" id="CAKJTU040000011">
    <property type="protein sequence ID" value="CAH1183301.1"/>
    <property type="molecule type" value="Genomic_DNA"/>
</dbReference>
<name>A0A9P0GVM0_9CUCU</name>
<evidence type="ECO:0000313" key="1">
    <source>
        <dbReference type="EMBL" id="CAH1183301.1"/>
    </source>
</evidence>
<keyword evidence="2" id="KW-1185">Reference proteome</keyword>
<reference evidence="1" key="1">
    <citation type="submission" date="2022-01" db="EMBL/GenBank/DDBJ databases">
        <authorList>
            <person name="King R."/>
        </authorList>
    </citation>
    <scope>NUCLEOTIDE SEQUENCE</scope>
</reference>
<proteinExistence type="predicted"/>
<protein>
    <submittedName>
        <fullName evidence="1">Uncharacterized protein</fullName>
    </submittedName>
</protein>
<evidence type="ECO:0000313" key="2">
    <source>
        <dbReference type="Proteomes" id="UP001152799"/>
    </source>
</evidence>
<dbReference type="Gene3D" id="1.25.50.20">
    <property type="match status" value="1"/>
</dbReference>
<accession>A0A9P0GVM0</accession>
<dbReference type="AlphaFoldDB" id="A0A9P0GVM0"/>
<organism evidence="1 2">
    <name type="scientific">Ceutorhynchus assimilis</name>
    <name type="common">cabbage seed weevil</name>
    <dbReference type="NCBI Taxonomy" id="467358"/>
    <lineage>
        <taxon>Eukaryota</taxon>
        <taxon>Metazoa</taxon>
        <taxon>Ecdysozoa</taxon>
        <taxon>Arthropoda</taxon>
        <taxon>Hexapoda</taxon>
        <taxon>Insecta</taxon>
        <taxon>Pterygota</taxon>
        <taxon>Neoptera</taxon>
        <taxon>Endopterygota</taxon>
        <taxon>Coleoptera</taxon>
        <taxon>Polyphaga</taxon>
        <taxon>Cucujiformia</taxon>
        <taxon>Curculionidae</taxon>
        <taxon>Ceutorhynchinae</taxon>
        <taxon>Ceutorhynchus</taxon>
    </lineage>
</organism>
<gene>
    <name evidence="1" type="ORF">CEUTPL_LOCUS14586</name>
</gene>
<dbReference type="Proteomes" id="UP001152799">
    <property type="component" value="Unassembled WGS sequence"/>
</dbReference>
<dbReference type="OrthoDB" id="8182982at2759"/>
<sequence>MLWNSIITSATTVFKTQEGLDMVSELYLERQTEFGNADFVIEKALKNIKEETKWSNENLPVIEKWLDNYLKENQAKIDE</sequence>
<comment type="caution">
    <text evidence="1">The sequence shown here is derived from an EMBL/GenBank/DDBJ whole genome shotgun (WGS) entry which is preliminary data.</text>
</comment>